<evidence type="ECO:0000313" key="1">
    <source>
        <dbReference type="EMBL" id="VEU57056.1"/>
    </source>
</evidence>
<dbReference type="InterPro" id="IPR035233">
    <property type="entry name" value="DUF5443"/>
</dbReference>
<dbReference type="AlphaFoldDB" id="A0AB38W764"/>
<name>A0AB38W764_MYCPM</name>
<organism evidence="1 2">
    <name type="scientific">Mycoplasmoides pneumoniae</name>
    <name type="common">Mycoplasma pneumoniae</name>
    <dbReference type="NCBI Taxonomy" id="2104"/>
    <lineage>
        <taxon>Bacteria</taxon>
        <taxon>Bacillati</taxon>
        <taxon>Mycoplasmatota</taxon>
        <taxon>Mycoplasmoidales</taxon>
        <taxon>Mycoplasmoidaceae</taxon>
        <taxon>Mycoplasmoides</taxon>
    </lineage>
</organism>
<evidence type="ECO:0000313" key="2">
    <source>
        <dbReference type="Proteomes" id="UP000289557"/>
    </source>
</evidence>
<proteinExistence type="predicted"/>
<dbReference type="Pfam" id="PF17518">
    <property type="entry name" value="DUF5443"/>
    <property type="match status" value="1"/>
</dbReference>
<reference evidence="1 2" key="1">
    <citation type="submission" date="2019-01" db="EMBL/GenBank/DDBJ databases">
        <authorList>
            <consortium name="Pathogen Informatics"/>
        </authorList>
    </citation>
    <scope>NUCLEOTIDE SEQUENCE [LARGE SCALE GENOMIC DNA]</scope>
    <source>
        <strain evidence="1 2">NCTC10119</strain>
    </source>
</reference>
<gene>
    <name evidence="1" type="ORF">NCTC10119_00325</name>
</gene>
<sequence length="240" mass="27892">MPRTALIKREINRISEYIREELTIAFRLNDSSDRYHWSNYNLFDTVAADMYQTVIKETVTFGNMIRLNQLEGEKEGNIQQSELKYGWTMLDYRNMGPLEEVNNLINIKFNQPVKVVSVGVTVSYTAPDGKRQELKDQAEYQHTLNPNEEFKLNFPRRLSFNRVTKKLDFDPNGSAVFLPQGGFGSYEIKLEANVGNQFYTIVATNSFEYAHPFDDPKTNDFFLVQYAPVYSLFNFSDLIQ</sequence>
<protein>
    <submittedName>
        <fullName evidence="1">Uncharacterized protein</fullName>
    </submittedName>
</protein>
<dbReference type="Proteomes" id="UP000289557">
    <property type="component" value="Chromosome"/>
</dbReference>
<dbReference type="EMBL" id="LR214945">
    <property type="protein sequence ID" value="VEU57056.1"/>
    <property type="molecule type" value="Genomic_DNA"/>
</dbReference>
<accession>A0AB38W764</accession>